<reference evidence="12 13" key="1">
    <citation type="submission" date="2021-05" db="EMBL/GenBank/DDBJ databases">
        <title>The draft genome of Geobacter pelophilus DSM 12255.</title>
        <authorList>
            <person name="Xu Z."/>
            <person name="Masuda Y."/>
            <person name="Itoh H."/>
            <person name="Senoo K."/>
        </authorList>
    </citation>
    <scope>NUCLEOTIDE SEQUENCE [LARGE SCALE GENOMIC DNA]</scope>
    <source>
        <strain evidence="12 13">DSM 12255</strain>
    </source>
</reference>
<comment type="caution">
    <text evidence="12">The sequence shown here is derived from an EMBL/GenBank/DDBJ whole genome shotgun (WGS) entry which is preliminary data.</text>
</comment>
<evidence type="ECO:0000256" key="8">
    <source>
        <dbReference type="ARBA" id="ARBA00023141"/>
    </source>
</evidence>
<keyword evidence="9 10" id="KW-0413">Isomerase</keyword>
<evidence type="ECO:0000256" key="3">
    <source>
        <dbReference type="ARBA" id="ARBA00007571"/>
    </source>
</evidence>
<dbReference type="PANTHER" id="PTHR42894:SF1">
    <property type="entry name" value="N-(5'-PHOSPHORIBOSYL)ANTHRANILATE ISOMERASE"/>
    <property type="match status" value="1"/>
</dbReference>
<dbReference type="PANTHER" id="PTHR42894">
    <property type="entry name" value="N-(5'-PHOSPHORIBOSYL)ANTHRANILATE ISOMERASE"/>
    <property type="match status" value="1"/>
</dbReference>
<name>A0AAW4KX51_9BACT</name>
<comment type="pathway">
    <text evidence="2 10">Amino-acid biosynthesis; L-tryptophan biosynthesis; L-tryptophan from chorismate: step 3/5.</text>
</comment>
<proteinExistence type="inferred from homology"/>
<dbReference type="InterPro" id="IPR001240">
    <property type="entry name" value="PRAI_dom"/>
</dbReference>
<keyword evidence="8 10" id="KW-0057">Aromatic amino acid biosynthesis</keyword>
<comment type="similarity">
    <text evidence="3 10">Belongs to the TrpF family.</text>
</comment>
<evidence type="ECO:0000256" key="5">
    <source>
        <dbReference type="ARBA" id="ARBA00022272"/>
    </source>
</evidence>
<comment type="catalytic activity">
    <reaction evidence="1 10">
        <text>N-(5-phospho-beta-D-ribosyl)anthranilate = 1-(2-carboxyphenylamino)-1-deoxy-D-ribulose 5-phosphate</text>
        <dbReference type="Rhea" id="RHEA:21540"/>
        <dbReference type="ChEBI" id="CHEBI:18277"/>
        <dbReference type="ChEBI" id="CHEBI:58613"/>
        <dbReference type="EC" id="5.3.1.24"/>
    </reaction>
</comment>
<evidence type="ECO:0000259" key="11">
    <source>
        <dbReference type="Pfam" id="PF00697"/>
    </source>
</evidence>
<sequence length="203" mass="22025">MVKVKICGITNHEDALAAIDAGADSLGFVFHEKSPRNVSPQRAAAIIAKLPPFVQTVGLFVDADVERVNWVADFCGLDLVQLHGDEDPDYCPEIRRRIIKAFRVKDAATLKTLARYQVAGYLLDAWSPSAHGGTGTSFDWSLARELAGNRPIILAGGLTPENVRDALDIVRPYAVDVSSGVEAAPGRKDPDKIRAFIRAVKGY</sequence>
<dbReference type="Proteomes" id="UP000811899">
    <property type="component" value="Unassembled WGS sequence"/>
</dbReference>
<evidence type="ECO:0000256" key="6">
    <source>
        <dbReference type="ARBA" id="ARBA00022605"/>
    </source>
</evidence>
<evidence type="ECO:0000256" key="4">
    <source>
        <dbReference type="ARBA" id="ARBA00012572"/>
    </source>
</evidence>
<feature type="domain" description="N-(5'phosphoribosyl) anthranilate isomerase (PRAI)" evidence="11">
    <location>
        <begin position="4"/>
        <end position="198"/>
    </location>
</feature>
<evidence type="ECO:0000256" key="9">
    <source>
        <dbReference type="ARBA" id="ARBA00023235"/>
    </source>
</evidence>
<dbReference type="NCBIfam" id="NF002298">
    <property type="entry name" value="PRK01222.1-4"/>
    <property type="match status" value="1"/>
</dbReference>
<keyword evidence="13" id="KW-1185">Reference proteome</keyword>
<evidence type="ECO:0000256" key="7">
    <source>
        <dbReference type="ARBA" id="ARBA00022822"/>
    </source>
</evidence>
<dbReference type="RefSeq" id="WP_214169962.1">
    <property type="nucleotide sequence ID" value="NZ_JAHCVJ010000001.1"/>
</dbReference>
<dbReference type="InterPro" id="IPR044643">
    <property type="entry name" value="TrpF_fam"/>
</dbReference>
<evidence type="ECO:0000256" key="1">
    <source>
        <dbReference type="ARBA" id="ARBA00001164"/>
    </source>
</evidence>
<dbReference type="InterPro" id="IPR011060">
    <property type="entry name" value="RibuloseP-bd_barrel"/>
</dbReference>
<dbReference type="EMBL" id="JAHCVJ010000001">
    <property type="protein sequence ID" value="MBT0663198.1"/>
    <property type="molecule type" value="Genomic_DNA"/>
</dbReference>
<dbReference type="GO" id="GO:0000162">
    <property type="term" value="P:L-tryptophan biosynthetic process"/>
    <property type="evidence" value="ECO:0007669"/>
    <property type="project" value="UniProtKB-UniRule"/>
</dbReference>
<evidence type="ECO:0000256" key="10">
    <source>
        <dbReference type="HAMAP-Rule" id="MF_00135"/>
    </source>
</evidence>
<dbReference type="Pfam" id="PF00697">
    <property type="entry name" value="PRAI"/>
    <property type="match status" value="1"/>
</dbReference>
<evidence type="ECO:0000313" key="12">
    <source>
        <dbReference type="EMBL" id="MBT0663198.1"/>
    </source>
</evidence>
<dbReference type="FunFam" id="3.20.20.70:FF:000075">
    <property type="entry name" value="Tryptophan biosynthesis protein TRP1"/>
    <property type="match status" value="1"/>
</dbReference>
<dbReference type="GO" id="GO:0004640">
    <property type="term" value="F:phosphoribosylanthranilate isomerase activity"/>
    <property type="evidence" value="ECO:0007669"/>
    <property type="project" value="UniProtKB-UniRule"/>
</dbReference>
<keyword evidence="6 10" id="KW-0028">Amino-acid biosynthesis</keyword>
<dbReference type="EC" id="5.3.1.24" evidence="4 10"/>
<gene>
    <name evidence="10" type="primary">trpF</name>
    <name evidence="12" type="ORF">KI809_02695</name>
</gene>
<dbReference type="InterPro" id="IPR013785">
    <property type="entry name" value="Aldolase_TIM"/>
</dbReference>
<dbReference type="AlphaFoldDB" id="A0AAW4KX51"/>
<dbReference type="CDD" id="cd00405">
    <property type="entry name" value="PRAI"/>
    <property type="match status" value="1"/>
</dbReference>
<dbReference type="Gene3D" id="3.20.20.70">
    <property type="entry name" value="Aldolase class I"/>
    <property type="match status" value="1"/>
</dbReference>
<accession>A0AAW4KX51</accession>
<organism evidence="12 13">
    <name type="scientific">Geoanaerobacter pelophilus</name>
    <dbReference type="NCBI Taxonomy" id="60036"/>
    <lineage>
        <taxon>Bacteria</taxon>
        <taxon>Pseudomonadati</taxon>
        <taxon>Thermodesulfobacteriota</taxon>
        <taxon>Desulfuromonadia</taxon>
        <taxon>Geobacterales</taxon>
        <taxon>Geobacteraceae</taxon>
        <taxon>Geoanaerobacter</taxon>
    </lineage>
</organism>
<keyword evidence="7 10" id="KW-0822">Tryptophan biosynthesis</keyword>
<protein>
    <recommendedName>
        <fullName evidence="5 10">N-(5'-phosphoribosyl)anthranilate isomerase</fullName>
        <shortName evidence="10">PRAI</shortName>
        <ecNumber evidence="4 10">5.3.1.24</ecNumber>
    </recommendedName>
</protein>
<dbReference type="HAMAP" id="MF_00135">
    <property type="entry name" value="PRAI"/>
    <property type="match status" value="1"/>
</dbReference>
<dbReference type="SUPFAM" id="SSF51366">
    <property type="entry name" value="Ribulose-phoshate binding barrel"/>
    <property type="match status" value="1"/>
</dbReference>
<evidence type="ECO:0000256" key="2">
    <source>
        <dbReference type="ARBA" id="ARBA00004664"/>
    </source>
</evidence>
<evidence type="ECO:0000313" key="13">
    <source>
        <dbReference type="Proteomes" id="UP000811899"/>
    </source>
</evidence>